<keyword evidence="1" id="KW-0175">Coiled coil</keyword>
<dbReference type="AlphaFoldDB" id="A0A917JCB6"/>
<feature type="coiled-coil region" evidence="1">
    <location>
        <begin position="106"/>
        <end position="154"/>
    </location>
</feature>
<keyword evidence="2" id="KW-1133">Transmembrane helix</keyword>
<evidence type="ECO:0000256" key="2">
    <source>
        <dbReference type="SAM" id="Phobius"/>
    </source>
</evidence>
<organism evidence="3 4">
    <name type="scientific">Mucilaginibacter galii</name>
    <dbReference type="NCBI Taxonomy" id="2005073"/>
    <lineage>
        <taxon>Bacteria</taxon>
        <taxon>Pseudomonadati</taxon>
        <taxon>Bacteroidota</taxon>
        <taxon>Sphingobacteriia</taxon>
        <taxon>Sphingobacteriales</taxon>
        <taxon>Sphingobacteriaceae</taxon>
        <taxon>Mucilaginibacter</taxon>
    </lineage>
</organism>
<evidence type="ECO:0000313" key="3">
    <source>
        <dbReference type="EMBL" id="GGI51947.1"/>
    </source>
</evidence>
<evidence type="ECO:0000256" key="1">
    <source>
        <dbReference type="SAM" id="Coils"/>
    </source>
</evidence>
<keyword evidence="2" id="KW-0812">Transmembrane</keyword>
<reference evidence="3" key="1">
    <citation type="journal article" date="2014" name="Int. J. Syst. Evol. Microbiol.">
        <title>Complete genome sequence of Corynebacterium casei LMG S-19264T (=DSM 44701T), isolated from a smear-ripened cheese.</title>
        <authorList>
            <consortium name="US DOE Joint Genome Institute (JGI-PGF)"/>
            <person name="Walter F."/>
            <person name="Albersmeier A."/>
            <person name="Kalinowski J."/>
            <person name="Ruckert C."/>
        </authorList>
    </citation>
    <scope>NUCLEOTIDE SEQUENCE</scope>
    <source>
        <strain evidence="3">CCM 8711</strain>
    </source>
</reference>
<comment type="caution">
    <text evidence="3">The sequence shown here is derived from an EMBL/GenBank/DDBJ whole genome shotgun (WGS) entry which is preliminary data.</text>
</comment>
<feature type="transmembrane region" description="Helical" evidence="2">
    <location>
        <begin position="21"/>
        <end position="41"/>
    </location>
</feature>
<proteinExistence type="predicted"/>
<protein>
    <submittedName>
        <fullName evidence="3">Uncharacterized protein</fullName>
    </submittedName>
</protein>
<dbReference type="EMBL" id="BMDO01000009">
    <property type="protein sequence ID" value="GGI51947.1"/>
    <property type="molecule type" value="Genomic_DNA"/>
</dbReference>
<name>A0A917JCB6_9SPHI</name>
<sequence>MAEELLKPKFELKNLDPKKTWGTIMTVVILAGVALLVYMFILPFLLTIVWGTIQLVIGIAIAVVLLMILTNPKFWRGIHYFSEAIAQGVLGWAIEMNPWNILNLQIEQAEKDRDQLRVHGEKLKAQQASLSIQLEDNEKAMRQAQEEVRICQARLQTSPNDFDTQLALETSSTNFSNAKDFIDGVKPVANDVDKLVAFADKAYRKSGVALMNSKNTIKIQKAKYDAVTTASATMGKAMKAFTGNTDLNSDADKAIQKIREDVASKIGGIRSAIEITSQVMTSQDLKDAAKVSMAAETANKMNVDSAFDYSDSIQSSAANIESNADGNNKYMNYLKK</sequence>
<keyword evidence="2" id="KW-0472">Membrane</keyword>
<evidence type="ECO:0000313" key="4">
    <source>
        <dbReference type="Proteomes" id="UP000662074"/>
    </source>
</evidence>
<feature type="transmembrane region" description="Helical" evidence="2">
    <location>
        <begin position="47"/>
        <end position="69"/>
    </location>
</feature>
<keyword evidence="4" id="KW-1185">Reference proteome</keyword>
<reference evidence="3" key="2">
    <citation type="submission" date="2020-09" db="EMBL/GenBank/DDBJ databases">
        <authorList>
            <person name="Sun Q."/>
            <person name="Sedlacek I."/>
        </authorList>
    </citation>
    <scope>NUCLEOTIDE SEQUENCE</scope>
    <source>
        <strain evidence="3">CCM 8711</strain>
    </source>
</reference>
<dbReference type="Proteomes" id="UP000662074">
    <property type="component" value="Unassembled WGS sequence"/>
</dbReference>
<dbReference type="RefSeq" id="WP_188418053.1">
    <property type="nucleotide sequence ID" value="NZ_BMDO01000009.1"/>
</dbReference>
<accession>A0A917JCB6</accession>
<gene>
    <name evidence="3" type="ORF">GCM10011425_31590</name>
</gene>